<dbReference type="PROSITE" id="PS50231">
    <property type="entry name" value="RICIN_B_LECTIN"/>
    <property type="match status" value="1"/>
</dbReference>
<dbReference type="CDD" id="cd00161">
    <property type="entry name" value="beta-trefoil_Ricin-like"/>
    <property type="match status" value="1"/>
</dbReference>
<dbReference type="SMART" id="SM00458">
    <property type="entry name" value="RICIN"/>
    <property type="match status" value="1"/>
</dbReference>
<name>A0A6F8YA18_9ACTN</name>
<dbReference type="SUPFAM" id="SSF50370">
    <property type="entry name" value="Ricin B-like lectins"/>
    <property type="match status" value="1"/>
</dbReference>
<organism evidence="2 3">
    <name type="scientific">Phytohabitans suffuscus</name>
    <dbReference type="NCBI Taxonomy" id="624315"/>
    <lineage>
        <taxon>Bacteria</taxon>
        <taxon>Bacillati</taxon>
        <taxon>Actinomycetota</taxon>
        <taxon>Actinomycetes</taxon>
        <taxon>Micromonosporales</taxon>
        <taxon>Micromonosporaceae</taxon>
    </lineage>
</organism>
<sequence>MESMTTPEWRRTGIRRVGAGLVVAFIAAIAAVTVTASPAAAQNYITIKALHSGKCLDVVGGSTSDGARIQQWTCNLSTQQIWRTETVDGYRFRLVNAKSGKCLDVQSASTADGAVVQQWTCTGAANQVFYNDSGQPNSYRLRIRHSGKCLDVAGASFGDGARIQQWTCFSSYPKNQHFYNG</sequence>
<accession>A0A6F8YA18</accession>
<dbReference type="Pfam" id="PF14200">
    <property type="entry name" value="RicinB_lectin_2"/>
    <property type="match status" value="1"/>
</dbReference>
<dbReference type="InterPro" id="IPR000772">
    <property type="entry name" value="Ricin_B_lectin"/>
</dbReference>
<evidence type="ECO:0000313" key="3">
    <source>
        <dbReference type="Proteomes" id="UP000503011"/>
    </source>
</evidence>
<dbReference type="KEGG" id="psuu:Psuf_002130"/>
<keyword evidence="3" id="KW-1185">Reference proteome</keyword>
<evidence type="ECO:0000313" key="2">
    <source>
        <dbReference type="EMBL" id="BCB82900.1"/>
    </source>
</evidence>
<dbReference type="Gene3D" id="2.80.10.50">
    <property type="match status" value="3"/>
</dbReference>
<gene>
    <name evidence="2" type="ORF">Psuf_002130</name>
</gene>
<reference evidence="2 3" key="1">
    <citation type="submission" date="2020-03" db="EMBL/GenBank/DDBJ databases">
        <title>Whole genome shotgun sequence of Phytohabitans suffuscus NBRC 105367.</title>
        <authorList>
            <person name="Komaki H."/>
            <person name="Tamura T."/>
        </authorList>
    </citation>
    <scope>NUCLEOTIDE SEQUENCE [LARGE SCALE GENOMIC DNA]</scope>
    <source>
        <strain evidence="2 3">NBRC 105367</strain>
    </source>
</reference>
<dbReference type="EMBL" id="AP022871">
    <property type="protein sequence ID" value="BCB82900.1"/>
    <property type="molecule type" value="Genomic_DNA"/>
</dbReference>
<protein>
    <recommendedName>
        <fullName evidence="1">Ricin B lectin domain-containing protein</fullName>
    </recommendedName>
</protein>
<dbReference type="Proteomes" id="UP000503011">
    <property type="component" value="Chromosome"/>
</dbReference>
<dbReference type="AlphaFoldDB" id="A0A6F8YA18"/>
<evidence type="ECO:0000259" key="1">
    <source>
        <dbReference type="SMART" id="SM00458"/>
    </source>
</evidence>
<dbReference type="InterPro" id="IPR035992">
    <property type="entry name" value="Ricin_B-like_lectins"/>
</dbReference>
<reference evidence="2 3" key="2">
    <citation type="submission" date="2020-03" db="EMBL/GenBank/DDBJ databases">
        <authorList>
            <person name="Ichikawa N."/>
            <person name="Kimura A."/>
            <person name="Kitahashi Y."/>
            <person name="Uohara A."/>
        </authorList>
    </citation>
    <scope>NUCLEOTIDE SEQUENCE [LARGE SCALE GENOMIC DNA]</scope>
    <source>
        <strain evidence="2 3">NBRC 105367</strain>
    </source>
</reference>
<feature type="domain" description="Ricin B lectin" evidence="1">
    <location>
        <begin position="42"/>
        <end position="179"/>
    </location>
</feature>
<proteinExistence type="predicted"/>